<dbReference type="InterPro" id="IPR020846">
    <property type="entry name" value="MFS_dom"/>
</dbReference>
<dbReference type="Gene3D" id="1.20.1250.20">
    <property type="entry name" value="MFS general substrate transporter like domains"/>
    <property type="match status" value="1"/>
</dbReference>
<feature type="region of interest" description="Disordered" evidence="7">
    <location>
        <begin position="1"/>
        <end position="33"/>
    </location>
</feature>
<accession>A0A7K1FQW5</accession>
<protein>
    <submittedName>
        <fullName evidence="10">MFS transporter</fullName>
    </submittedName>
</protein>
<dbReference type="Proteomes" id="UP000460221">
    <property type="component" value="Unassembled WGS sequence"/>
</dbReference>
<keyword evidence="4 8" id="KW-0812">Transmembrane</keyword>
<keyword evidence="3" id="KW-1003">Cell membrane</keyword>
<dbReference type="GO" id="GO:0022857">
    <property type="term" value="F:transmembrane transporter activity"/>
    <property type="evidence" value="ECO:0007669"/>
    <property type="project" value="InterPro"/>
</dbReference>
<feature type="transmembrane region" description="Helical" evidence="8">
    <location>
        <begin position="282"/>
        <end position="305"/>
    </location>
</feature>
<evidence type="ECO:0000256" key="1">
    <source>
        <dbReference type="ARBA" id="ARBA00004651"/>
    </source>
</evidence>
<dbReference type="PANTHER" id="PTHR23513">
    <property type="entry name" value="INTEGRAL MEMBRANE EFFLUX PROTEIN-RELATED"/>
    <property type="match status" value="1"/>
</dbReference>
<evidence type="ECO:0000313" key="11">
    <source>
        <dbReference type="Proteomes" id="UP000460221"/>
    </source>
</evidence>
<keyword evidence="6 8" id="KW-0472">Membrane</keyword>
<dbReference type="SUPFAM" id="SSF103473">
    <property type="entry name" value="MFS general substrate transporter"/>
    <property type="match status" value="1"/>
</dbReference>
<feature type="transmembrane region" description="Helical" evidence="8">
    <location>
        <begin position="121"/>
        <end position="151"/>
    </location>
</feature>
<evidence type="ECO:0000259" key="9">
    <source>
        <dbReference type="PROSITE" id="PS50850"/>
    </source>
</evidence>
<dbReference type="PANTHER" id="PTHR23513:SF6">
    <property type="entry name" value="MAJOR FACILITATOR SUPERFAMILY ASSOCIATED DOMAIN-CONTAINING PROTEIN"/>
    <property type="match status" value="1"/>
</dbReference>
<dbReference type="GO" id="GO:0005886">
    <property type="term" value="C:plasma membrane"/>
    <property type="evidence" value="ECO:0007669"/>
    <property type="project" value="UniProtKB-SubCell"/>
</dbReference>
<feature type="transmembrane region" description="Helical" evidence="8">
    <location>
        <begin position="255"/>
        <end position="276"/>
    </location>
</feature>
<feature type="transmembrane region" description="Helical" evidence="8">
    <location>
        <begin position="54"/>
        <end position="73"/>
    </location>
</feature>
<name>A0A7K1FQW5_9ACTN</name>
<dbReference type="EMBL" id="WLYK01000009">
    <property type="protein sequence ID" value="MTD16541.1"/>
    <property type="molecule type" value="Genomic_DNA"/>
</dbReference>
<keyword evidence="5 8" id="KW-1133">Transmembrane helix</keyword>
<organism evidence="10 11">
    <name type="scientific">Nakamurella alba</name>
    <dbReference type="NCBI Taxonomy" id="2665158"/>
    <lineage>
        <taxon>Bacteria</taxon>
        <taxon>Bacillati</taxon>
        <taxon>Actinomycetota</taxon>
        <taxon>Actinomycetes</taxon>
        <taxon>Nakamurellales</taxon>
        <taxon>Nakamurellaceae</taxon>
        <taxon>Nakamurella</taxon>
    </lineage>
</organism>
<evidence type="ECO:0000256" key="3">
    <source>
        <dbReference type="ARBA" id="ARBA00022475"/>
    </source>
</evidence>
<dbReference type="InterPro" id="IPR036259">
    <property type="entry name" value="MFS_trans_sf"/>
</dbReference>
<dbReference type="CDD" id="cd06173">
    <property type="entry name" value="MFS_MefA_like"/>
    <property type="match status" value="1"/>
</dbReference>
<evidence type="ECO:0000256" key="4">
    <source>
        <dbReference type="ARBA" id="ARBA00022692"/>
    </source>
</evidence>
<evidence type="ECO:0000256" key="6">
    <source>
        <dbReference type="ARBA" id="ARBA00023136"/>
    </source>
</evidence>
<dbReference type="InterPro" id="IPR010290">
    <property type="entry name" value="TM_effector"/>
</dbReference>
<evidence type="ECO:0000256" key="5">
    <source>
        <dbReference type="ARBA" id="ARBA00022989"/>
    </source>
</evidence>
<evidence type="ECO:0000256" key="2">
    <source>
        <dbReference type="ARBA" id="ARBA00022448"/>
    </source>
</evidence>
<keyword evidence="11" id="KW-1185">Reference proteome</keyword>
<evidence type="ECO:0000256" key="8">
    <source>
        <dbReference type="SAM" id="Phobius"/>
    </source>
</evidence>
<feature type="transmembrane region" description="Helical" evidence="8">
    <location>
        <begin position="79"/>
        <end position="100"/>
    </location>
</feature>
<sequence length="329" mass="34408">MTSPNESVHAVPVTHTPPPHPEVAPSGGQGGQGRSLWHHADFRRLWAGDTASQLGVALGALAIPYLAVTVLHANEFQMGLLATLGGLGFLIIGLPAGAIVDRYAKRSIMLLVDLLRALLLLSLPVAGWLGLLGIVQVMVVATAIGMSTVFFDVSYQSYLPLLVHRDHVVEGNAKLQASQSVSMAAGPAIGGLVLTWLGALPVIGVNAVGYLLSAVGLSRIRHRETPAPRAHRRPMRVEIAEGLRFIVRHPLLRRLIACTGLGNLAGAAIGALIVLYQVRDLHLSALTIGIVDSAAAVGGLFGALITTRLARRIGEGAAITVTAAAMLVC</sequence>
<gene>
    <name evidence="10" type="ORF">GIS00_21625</name>
</gene>
<feature type="domain" description="Major facilitator superfamily (MFS) profile" evidence="9">
    <location>
        <begin position="41"/>
        <end position="329"/>
    </location>
</feature>
<dbReference type="InterPro" id="IPR022324">
    <property type="entry name" value="Bacilysin_exporter_BacE_put"/>
</dbReference>
<keyword evidence="2" id="KW-0813">Transport</keyword>
<reference evidence="10 11" key="1">
    <citation type="submission" date="2019-11" db="EMBL/GenBank/DDBJ databases">
        <authorList>
            <person name="Jiang L.-Q."/>
        </authorList>
    </citation>
    <scope>NUCLEOTIDE SEQUENCE [LARGE SCALE GENOMIC DNA]</scope>
    <source>
        <strain evidence="10 11">YIM 132087</strain>
    </source>
</reference>
<dbReference type="AlphaFoldDB" id="A0A7K1FQW5"/>
<comment type="caution">
    <text evidence="10">The sequence shown here is derived from an EMBL/GenBank/DDBJ whole genome shotgun (WGS) entry which is preliminary data.</text>
</comment>
<proteinExistence type="predicted"/>
<evidence type="ECO:0000256" key="7">
    <source>
        <dbReference type="SAM" id="MobiDB-lite"/>
    </source>
</evidence>
<dbReference type="Pfam" id="PF05977">
    <property type="entry name" value="MFS_3"/>
    <property type="match status" value="1"/>
</dbReference>
<feature type="transmembrane region" description="Helical" evidence="8">
    <location>
        <begin position="188"/>
        <end position="213"/>
    </location>
</feature>
<dbReference type="PRINTS" id="PR01988">
    <property type="entry name" value="EXPORTERBACE"/>
</dbReference>
<dbReference type="PROSITE" id="PS50850">
    <property type="entry name" value="MFS"/>
    <property type="match status" value="1"/>
</dbReference>
<evidence type="ECO:0000313" key="10">
    <source>
        <dbReference type="EMBL" id="MTD16541.1"/>
    </source>
</evidence>
<comment type="subcellular location">
    <subcellularLocation>
        <location evidence="1">Cell membrane</location>
        <topology evidence="1">Multi-pass membrane protein</topology>
    </subcellularLocation>
</comment>